<feature type="transmembrane region" description="Helical" evidence="1">
    <location>
        <begin position="52"/>
        <end position="70"/>
    </location>
</feature>
<proteinExistence type="predicted"/>
<accession>A0A7C2H9S6</accession>
<evidence type="ECO:0000313" key="2">
    <source>
        <dbReference type="EMBL" id="HGK24099.1"/>
    </source>
</evidence>
<feature type="transmembrane region" description="Helical" evidence="1">
    <location>
        <begin position="76"/>
        <end position="94"/>
    </location>
</feature>
<comment type="caution">
    <text evidence="2">The sequence shown here is derived from an EMBL/GenBank/DDBJ whole genome shotgun (WGS) entry which is preliminary data.</text>
</comment>
<reference evidence="2" key="1">
    <citation type="journal article" date="2020" name="mSystems">
        <title>Genome- and Community-Level Interaction Insights into Carbon Utilization and Element Cycling Functions of Hydrothermarchaeota in Hydrothermal Sediment.</title>
        <authorList>
            <person name="Zhou Z."/>
            <person name="Liu Y."/>
            <person name="Xu W."/>
            <person name="Pan J."/>
            <person name="Luo Z.H."/>
            <person name="Li M."/>
        </authorList>
    </citation>
    <scope>NUCLEOTIDE SEQUENCE [LARGE SCALE GENOMIC DNA]</scope>
    <source>
        <strain evidence="2">SpSt-70</strain>
    </source>
</reference>
<evidence type="ECO:0000256" key="1">
    <source>
        <dbReference type="SAM" id="Phobius"/>
    </source>
</evidence>
<name>A0A7C2H9S6_DICTH</name>
<dbReference type="EMBL" id="DTDV01000017">
    <property type="protein sequence ID" value="HGK24099.1"/>
    <property type="molecule type" value="Genomic_DNA"/>
</dbReference>
<dbReference type="RefSeq" id="WP_012548035.1">
    <property type="nucleotide sequence ID" value="NZ_VTFL01000002.1"/>
</dbReference>
<protein>
    <recommendedName>
        <fullName evidence="3">DUF5668 domain-containing protein</fullName>
    </recommendedName>
</protein>
<feature type="transmembrane region" description="Helical" evidence="1">
    <location>
        <begin position="131"/>
        <end position="149"/>
    </location>
</feature>
<feature type="transmembrane region" description="Helical" evidence="1">
    <location>
        <begin position="30"/>
        <end position="45"/>
    </location>
</feature>
<gene>
    <name evidence="2" type="ORF">ENU78_06685</name>
</gene>
<dbReference type="OMA" id="GFLIPGC"/>
<feature type="transmembrane region" description="Helical" evidence="1">
    <location>
        <begin position="106"/>
        <end position="125"/>
    </location>
</feature>
<evidence type="ECO:0008006" key="3">
    <source>
        <dbReference type="Google" id="ProtNLM"/>
    </source>
</evidence>
<keyword evidence="1" id="KW-0472">Membrane</keyword>
<sequence length="153" mass="17501">MKNKSIGILLLLIGAFLLLANFNLLKGDVFLLLLSVIFIIAYFRMNRSIGFLIPGCILFSIFLFNLFNNLFNINPIHSLTFIGLGFIAIYFIHYSGKKDITIGEKYWSLYPGIILIAIGILISLIQNFPDYLRYLIPIVLIIIGVLLLFRRQK</sequence>
<keyword evidence="1" id="KW-1133">Transmembrane helix</keyword>
<dbReference type="AlphaFoldDB" id="A0A7C2H9S6"/>
<organism evidence="2">
    <name type="scientific">Dictyoglomus thermophilum</name>
    <dbReference type="NCBI Taxonomy" id="14"/>
    <lineage>
        <taxon>Bacteria</taxon>
        <taxon>Pseudomonadati</taxon>
        <taxon>Dictyoglomota</taxon>
        <taxon>Dictyoglomia</taxon>
        <taxon>Dictyoglomales</taxon>
        <taxon>Dictyoglomaceae</taxon>
        <taxon>Dictyoglomus</taxon>
    </lineage>
</organism>
<keyword evidence="1" id="KW-0812">Transmembrane</keyword>